<accession>A0A0F8UNN1</accession>
<dbReference type="GO" id="GO:0004364">
    <property type="term" value="F:glutathione transferase activity"/>
    <property type="evidence" value="ECO:0007669"/>
    <property type="project" value="InterPro"/>
</dbReference>
<evidence type="ECO:0000313" key="11">
    <source>
        <dbReference type="Proteomes" id="UP000034291"/>
    </source>
</evidence>
<dbReference type="Pfam" id="PF13410">
    <property type="entry name" value="GST_C_2"/>
    <property type="match status" value="1"/>
</dbReference>
<dbReference type="Pfam" id="PF13409">
    <property type="entry name" value="GST_N_2"/>
    <property type="match status" value="1"/>
</dbReference>
<dbReference type="CDD" id="cd03190">
    <property type="entry name" value="GST_C_Omega_like"/>
    <property type="match status" value="1"/>
</dbReference>
<gene>
    <name evidence="10" type="ORF">ARAM_004668</name>
</gene>
<feature type="transmembrane region" description="Helical" evidence="6">
    <location>
        <begin position="368"/>
        <end position="397"/>
    </location>
</feature>
<evidence type="ECO:0000256" key="4">
    <source>
        <dbReference type="ARBA" id="ARBA00023136"/>
    </source>
</evidence>
<comment type="caution">
    <text evidence="10">The sequence shown here is derived from an EMBL/GenBank/DDBJ whole genome shotgun (WGS) entry which is preliminary data.</text>
</comment>
<dbReference type="InterPro" id="IPR016639">
    <property type="entry name" value="GST_Omega/GSH"/>
</dbReference>
<dbReference type="AlphaFoldDB" id="A0A0F8UNN1"/>
<dbReference type="GO" id="GO:0016020">
    <property type="term" value="C:membrane"/>
    <property type="evidence" value="ECO:0007669"/>
    <property type="project" value="UniProtKB-SubCell"/>
</dbReference>
<evidence type="ECO:0000256" key="6">
    <source>
        <dbReference type="SAM" id="Phobius"/>
    </source>
</evidence>
<feature type="domain" description="GST N-terminal" evidence="8">
    <location>
        <begin position="805"/>
        <end position="908"/>
    </location>
</feature>
<dbReference type="SUPFAM" id="SSF52833">
    <property type="entry name" value="Thioredoxin-like"/>
    <property type="match status" value="1"/>
</dbReference>
<feature type="region of interest" description="Disordered" evidence="5">
    <location>
        <begin position="767"/>
        <end position="788"/>
    </location>
</feature>
<feature type="domain" description="Anoctamin alpha-beta plait" evidence="9">
    <location>
        <begin position="17"/>
        <end position="137"/>
    </location>
</feature>
<keyword evidence="2 6" id="KW-0812">Transmembrane</keyword>
<dbReference type="GO" id="GO:0032541">
    <property type="term" value="C:cortical endoplasmic reticulum"/>
    <property type="evidence" value="ECO:0007669"/>
    <property type="project" value="TreeGrafter"/>
</dbReference>
<dbReference type="PANTHER" id="PTHR12308:SF73">
    <property type="entry name" value="ANOCTAMIN"/>
    <property type="match status" value="1"/>
</dbReference>
<dbReference type="SFLD" id="SFLDG01206">
    <property type="entry name" value="Xi.1"/>
    <property type="match status" value="1"/>
</dbReference>
<evidence type="ECO:0000259" key="8">
    <source>
        <dbReference type="Pfam" id="PF13409"/>
    </source>
</evidence>
<dbReference type="Proteomes" id="UP000034291">
    <property type="component" value="Unassembled WGS sequence"/>
</dbReference>
<organism evidence="10 11">
    <name type="scientific">Aspergillus rambellii</name>
    <dbReference type="NCBI Taxonomy" id="308745"/>
    <lineage>
        <taxon>Eukaryota</taxon>
        <taxon>Fungi</taxon>
        <taxon>Dikarya</taxon>
        <taxon>Ascomycota</taxon>
        <taxon>Pezizomycotina</taxon>
        <taxon>Eurotiomycetes</taxon>
        <taxon>Eurotiomycetidae</taxon>
        <taxon>Eurotiales</taxon>
        <taxon>Aspergillaceae</taxon>
        <taxon>Aspergillus</taxon>
        <taxon>Aspergillus subgen. Nidulantes</taxon>
    </lineage>
</organism>
<feature type="domain" description="Anoctamin transmembrane" evidence="7">
    <location>
        <begin position="170"/>
        <end position="649"/>
    </location>
</feature>
<dbReference type="PANTHER" id="PTHR12308">
    <property type="entry name" value="ANOCTAMIN"/>
    <property type="match status" value="1"/>
</dbReference>
<feature type="transmembrane region" description="Helical" evidence="6">
    <location>
        <begin position="204"/>
        <end position="228"/>
    </location>
</feature>
<dbReference type="SFLD" id="SFLDG01148">
    <property type="entry name" value="Xi_(cytGST)"/>
    <property type="match status" value="1"/>
</dbReference>
<dbReference type="OrthoDB" id="296386at2759"/>
<reference evidence="10 11" key="1">
    <citation type="submission" date="2015-02" db="EMBL/GenBank/DDBJ databases">
        <title>Draft Genome Sequences of Two Closely-Related Aflatoxigenic Aspergillus Species Obtained from the Cote d'Ivoire.</title>
        <authorList>
            <person name="Moore G.G."/>
            <person name="Beltz S.B."/>
            <person name="Mack B.M."/>
        </authorList>
    </citation>
    <scope>NUCLEOTIDE SEQUENCE [LARGE SCALE GENOMIC DNA]</scope>
    <source>
        <strain evidence="10 11">SRRC1468</strain>
    </source>
</reference>
<dbReference type="InterPro" id="IPR040079">
    <property type="entry name" value="Glutathione_S-Trfase"/>
</dbReference>
<dbReference type="Gene3D" id="1.20.1050.10">
    <property type="match status" value="1"/>
</dbReference>
<feature type="transmembrane region" description="Helical" evidence="6">
    <location>
        <begin position="321"/>
        <end position="347"/>
    </location>
</feature>
<name>A0A0F8UNN1_9EURO</name>
<dbReference type="InterPro" id="IPR049452">
    <property type="entry name" value="Anoctamin_TM"/>
</dbReference>
<proteinExistence type="predicted"/>
<dbReference type="EMBL" id="JZBS01001834">
    <property type="protein sequence ID" value="KKK21194.1"/>
    <property type="molecule type" value="Genomic_DNA"/>
</dbReference>
<dbReference type="Pfam" id="PF20877">
    <property type="entry name" value="Anoctamin_N"/>
    <property type="match status" value="1"/>
</dbReference>
<dbReference type="Gene3D" id="3.40.30.10">
    <property type="entry name" value="Glutaredoxin"/>
    <property type="match status" value="1"/>
</dbReference>
<dbReference type="InterPro" id="IPR047047">
    <property type="entry name" value="GST_Omega-like_C"/>
</dbReference>
<evidence type="ECO:0000259" key="7">
    <source>
        <dbReference type="Pfam" id="PF04547"/>
    </source>
</evidence>
<keyword evidence="3 6" id="KW-1133">Transmembrane helix</keyword>
<dbReference type="InterPro" id="IPR036282">
    <property type="entry name" value="Glutathione-S-Trfase_C_sf"/>
</dbReference>
<feature type="region of interest" description="Disordered" evidence="5">
    <location>
        <begin position="468"/>
        <end position="487"/>
    </location>
</feature>
<dbReference type="InterPro" id="IPR007632">
    <property type="entry name" value="Anoctamin"/>
</dbReference>
<protein>
    <submittedName>
        <fullName evidence="10">Uncharacterized protein</fullName>
    </submittedName>
</protein>
<dbReference type="SFLD" id="SFLDS00019">
    <property type="entry name" value="Glutathione_Transferase_(cytos"/>
    <property type="match status" value="1"/>
</dbReference>
<dbReference type="Pfam" id="PF04547">
    <property type="entry name" value="Anoctamin"/>
    <property type="match status" value="1"/>
</dbReference>
<dbReference type="InterPro" id="IPR036249">
    <property type="entry name" value="Thioredoxin-like_sf"/>
</dbReference>
<feature type="transmembrane region" description="Helical" evidence="6">
    <location>
        <begin position="431"/>
        <end position="452"/>
    </location>
</feature>
<evidence type="ECO:0000259" key="9">
    <source>
        <dbReference type="Pfam" id="PF20877"/>
    </source>
</evidence>
<feature type="transmembrane region" description="Helical" evidence="6">
    <location>
        <begin position="285"/>
        <end position="309"/>
    </location>
</feature>
<evidence type="ECO:0000256" key="2">
    <source>
        <dbReference type="ARBA" id="ARBA00022692"/>
    </source>
</evidence>
<feature type="transmembrane region" description="Helical" evidence="6">
    <location>
        <begin position="522"/>
        <end position="541"/>
    </location>
</feature>
<evidence type="ECO:0000256" key="3">
    <source>
        <dbReference type="ARBA" id="ARBA00022989"/>
    </source>
</evidence>
<evidence type="ECO:0000256" key="5">
    <source>
        <dbReference type="SAM" id="MobiDB-lite"/>
    </source>
</evidence>
<comment type="subcellular location">
    <subcellularLocation>
        <location evidence="1">Membrane</location>
        <topology evidence="1">Multi-pass membrane protein</topology>
    </subcellularLocation>
</comment>
<dbReference type="InterPro" id="IPR049456">
    <property type="entry name" value="Anoctamin_N_fung"/>
</dbReference>
<sequence>MSSHPPPKIESNHNYYVDYVIRYSFGDVEPSLAEDELQLLLKKLFEVGLQTEVRQGEDSSLLIFVRASRKKSLQRAVYQSRIRDWLHGVRSTEPEQESSAEPQTESERLRIIHHLMVLPREYGGAGITPGHGQWKNVIAMFPLHDEQKNNQYMREWSKKTFLSDDDLDQIRDKFGETVGFYFAFLQSYFKSLIFPAAFGFSCWLILGSFSIIYTVVNCLWCVIFIEYWKREEEDLSCRWQTKGVSVVRHKRREFKPAKEIVDDITGEIRGVFPATKRLQRQLLQVPFTLISAVALGVIIATCFAIEIFISEVYNGPLKGYLVFIPTILLTALIPTMSGVLVSVATKLNDYENYETQTAYDMALTQKIFVINFITSYLPVFLTAFVYIPFASLIVPYLDVFHLTVRPFVSKEHATTARAEFAIDPARLRKQVIYFTVTAQAVNFAMETIVPMLKQRALRKYKEYQKKRTERTDSGLDGEARKASAASLDDPKDEVQFLTRVRKEAELDDYDVTEDLREMCIQFGYLALFSPIWPLVPVSFLVNNWIELRSDFFKIIMECKRPSPERADTIGPWLDSLGFLSWVGSITGAALVYMFNTGTGGPSGEPSAIKGWALLLTIFFSEHLYLMVQYVVQTTMSKLEPPSVRKERTENFLVRKKYLESTLGVRSSDDEEDIVMEDHSMELSDITRKSLEDDARNWSRHGTEPEERFWMRQKGWKESAKVASSFIQNQAKVDDPPLPQFPYSPIHIQLIFLSPPPPHITINMASEQQPSSHHRPGTSDGWHGTISPSSPFNPEKGRYHLYIGLFCPFAHRANFVRHLKGLTDIIDISVVMPYPKGDSKGWPGWRFPSSNDEYPGATVDQLFGEDYMHKVYFRADPEYKGRYSVPLLWDKKTNTAVCNESLELLRWLPSAFNSFLPESLASITLYPTHLQTEIDALSKWIQSDLCTGVYKAGFAPSQEVYDQKVVPVFGALNALERIVARNGGPFILGSEMTELDVMVYATLIRFDTVYVQHFKCNLGTIRHDYPVLNNWLKGMYWDVEAARATTDFKHIKENYTKSHYDINPKAITPMGPFPHVEEGVERDWSKLSVGGVQHPHVLEYEKTLLVDAPSRI</sequence>
<dbReference type="InterPro" id="IPR004045">
    <property type="entry name" value="Glutathione_S-Trfase_N"/>
</dbReference>
<evidence type="ECO:0000256" key="1">
    <source>
        <dbReference type="ARBA" id="ARBA00004141"/>
    </source>
</evidence>
<dbReference type="GO" id="GO:0005254">
    <property type="term" value="F:chloride channel activity"/>
    <property type="evidence" value="ECO:0007669"/>
    <property type="project" value="TreeGrafter"/>
</dbReference>
<keyword evidence="11" id="KW-1185">Reference proteome</keyword>
<dbReference type="FunFam" id="3.40.30.10:FF:000475">
    <property type="entry name" value="Cell wall organization protein/glutathione transferase (Gto3), putative"/>
    <property type="match status" value="1"/>
</dbReference>
<evidence type="ECO:0000313" key="10">
    <source>
        <dbReference type="EMBL" id="KKK21194.1"/>
    </source>
</evidence>
<dbReference type="SUPFAM" id="SSF47616">
    <property type="entry name" value="GST C-terminal domain-like"/>
    <property type="match status" value="1"/>
</dbReference>
<feature type="compositionally biased region" description="Basic and acidic residues" evidence="5">
    <location>
        <begin position="468"/>
        <end position="481"/>
    </location>
</feature>
<keyword evidence="4 6" id="KW-0472">Membrane</keyword>